<keyword evidence="5" id="KW-0539">Nucleus</keyword>
<feature type="compositionally biased region" description="Polar residues" evidence="6">
    <location>
        <begin position="89"/>
        <end position="98"/>
    </location>
</feature>
<evidence type="ECO:0000313" key="8">
    <source>
        <dbReference type="EMBL" id="CAD7248817.1"/>
    </source>
</evidence>
<dbReference type="PANTHER" id="PTHR15696">
    <property type="entry name" value="SMG-7 SUPPRESSOR WITH MORPHOLOGICAL EFFECT ON GENITALIA PROTEIN 7"/>
    <property type="match status" value="1"/>
</dbReference>
<reference evidence="8" key="1">
    <citation type="submission" date="2020-11" db="EMBL/GenBank/DDBJ databases">
        <authorList>
            <person name="Tran Van P."/>
        </authorList>
    </citation>
    <scope>NUCLEOTIDE SEQUENCE</scope>
</reference>
<dbReference type="InterPro" id="IPR011990">
    <property type="entry name" value="TPR-like_helical_dom_sf"/>
</dbReference>
<evidence type="ECO:0000256" key="2">
    <source>
        <dbReference type="ARBA" id="ARBA00004496"/>
    </source>
</evidence>
<dbReference type="OrthoDB" id="2017974at2759"/>
<keyword evidence="4" id="KW-0866">Nonsense-mediated mRNA decay</keyword>
<evidence type="ECO:0000256" key="6">
    <source>
        <dbReference type="SAM" id="MobiDB-lite"/>
    </source>
</evidence>
<dbReference type="GO" id="GO:0005737">
    <property type="term" value="C:cytoplasm"/>
    <property type="evidence" value="ECO:0007669"/>
    <property type="project" value="UniProtKB-SubCell"/>
</dbReference>
<evidence type="ECO:0000256" key="1">
    <source>
        <dbReference type="ARBA" id="ARBA00004123"/>
    </source>
</evidence>
<dbReference type="Pfam" id="PF10373">
    <property type="entry name" value="EST1_DNA_bind"/>
    <property type="match status" value="1"/>
</dbReference>
<feature type="region of interest" description="Disordered" evidence="6">
    <location>
        <begin position="1"/>
        <end position="287"/>
    </location>
</feature>
<feature type="region of interest" description="Disordered" evidence="6">
    <location>
        <begin position="338"/>
        <end position="380"/>
    </location>
</feature>
<evidence type="ECO:0000256" key="4">
    <source>
        <dbReference type="ARBA" id="ARBA00023161"/>
    </source>
</evidence>
<dbReference type="Gene3D" id="1.10.10.10">
    <property type="entry name" value="Winged helix-like DNA-binding domain superfamily/Winged helix DNA-binding domain"/>
    <property type="match status" value="1"/>
</dbReference>
<dbReference type="EMBL" id="CAJPEV010002008">
    <property type="protein sequence ID" value="CAG0895291.1"/>
    <property type="molecule type" value="Genomic_DNA"/>
</dbReference>
<dbReference type="PANTHER" id="PTHR15696:SF0">
    <property type="entry name" value="TELOMERASE-BINDING PROTEIN EST1A"/>
    <property type="match status" value="1"/>
</dbReference>
<dbReference type="Gene3D" id="3.40.50.1010">
    <property type="entry name" value="5'-nuclease"/>
    <property type="match status" value="1"/>
</dbReference>
<dbReference type="InterPro" id="IPR036388">
    <property type="entry name" value="WH-like_DNA-bd_sf"/>
</dbReference>
<organism evidence="8">
    <name type="scientific">Darwinula stevensoni</name>
    <dbReference type="NCBI Taxonomy" id="69355"/>
    <lineage>
        <taxon>Eukaryota</taxon>
        <taxon>Metazoa</taxon>
        <taxon>Ecdysozoa</taxon>
        <taxon>Arthropoda</taxon>
        <taxon>Crustacea</taxon>
        <taxon>Oligostraca</taxon>
        <taxon>Ostracoda</taxon>
        <taxon>Podocopa</taxon>
        <taxon>Podocopida</taxon>
        <taxon>Darwinulocopina</taxon>
        <taxon>Darwinuloidea</taxon>
        <taxon>Darwinulidae</taxon>
        <taxon>Darwinula</taxon>
    </lineage>
</organism>
<dbReference type="SUPFAM" id="SSF88723">
    <property type="entry name" value="PIN domain-like"/>
    <property type="match status" value="1"/>
</dbReference>
<evidence type="ECO:0000259" key="7">
    <source>
        <dbReference type="SMART" id="SM00670"/>
    </source>
</evidence>
<dbReference type="InterPro" id="IPR002716">
    <property type="entry name" value="PIN_dom"/>
</dbReference>
<dbReference type="InterPro" id="IPR041426">
    <property type="entry name" value="Mos1_HTH"/>
</dbReference>
<dbReference type="InterPro" id="IPR019458">
    <property type="entry name" value="Est1-like_N"/>
</dbReference>
<dbReference type="GO" id="GO:0000184">
    <property type="term" value="P:nuclear-transcribed mRNA catabolic process, nonsense-mediated decay"/>
    <property type="evidence" value="ECO:0007669"/>
    <property type="project" value="UniProtKB-KW"/>
</dbReference>
<dbReference type="Pfam" id="PF17906">
    <property type="entry name" value="HTH_48"/>
    <property type="match status" value="1"/>
</dbReference>
<keyword evidence="3" id="KW-0963">Cytoplasm</keyword>
<feature type="compositionally biased region" description="Basic and acidic residues" evidence="6">
    <location>
        <begin position="499"/>
        <end position="511"/>
    </location>
</feature>
<feature type="non-terminal residue" evidence="8">
    <location>
        <position position="1591"/>
    </location>
</feature>
<feature type="compositionally biased region" description="Basic and acidic residues" evidence="6">
    <location>
        <begin position="71"/>
        <end position="88"/>
    </location>
</feature>
<dbReference type="GO" id="GO:0070034">
    <property type="term" value="F:telomerase RNA binding"/>
    <property type="evidence" value="ECO:0007669"/>
    <property type="project" value="TreeGrafter"/>
</dbReference>
<dbReference type="GO" id="GO:0042162">
    <property type="term" value="F:telomeric DNA binding"/>
    <property type="evidence" value="ECO:0007669"/>
    <property type="project" value="TreeGrafter"/>
</dbReference>
<evidence type="ECO:0000313" key="9">
    <source>
        <dbReference type="Proteomes" id="UP000677054"/>
    </source>
</evidence>
<dbReference type="InterPro" id="IPR018834">
    <property type="entry name" value="DNA/RNA-bd_Est1-type"/>
</dbReference>
<dbReference type="InterPro" id="IPR045153">
    <property type="entry name" value="Est1/Ebs1-like"/>
</dbReference>
<feature type="compositionally biased region" description="Polar residues" evidence="6">
    <location>
        <begin position="338"/>
        <end position="349"/>
    </location>
</feature>
<dbReference type="Pfam" id="PF13638">
    <property type="entry name" value="PIN_4"/>
    <property type="match status" value="1"/>
</dbReference>
<name>A0A7R9A5B9_9CRUS</name>
<feature type="compositionally biased region" description="Polar residues" evidence="6">
    <location>
        <begin position="180"/>
        <end position="189"/>
    </location>
</feature>
<dbReference type="SUPFAM" id="SSF48452">
    <property type="entry name" value="TPR-like"/>
    <property type="match status" value="1"/>
</dbReference>
<feature type="compositionally biased region" description="Polar residues" evidence="6">
    <location>
        <begin position="105"/>
        <end position="126"/>
    </location>
</feature>
<evidence type="ECO:0000256" key="5">
    <source>
        <dbReference type="ARBA" id="ARBA00023242"/>
    </source>
</evidence>
<dbReference type="Gene3D" id="1.10.10.1450">
    <property type="match status" value="1"/>
</dbReference>
<feature type="region of interest" description="Disordered" evidence="6">
    <location>
        <begin position="404"/>
        <end position="515"/>
    </location>
</feature>
<dbReference type="GO" id="GO:0005697">
    <property type="term" value="C:telomerase holoenzyme complex"/>
    <property type="evidence" value="ECO:0007669"/>
    <property type="project" value="TreeGrafter"/>
</dbReference>
<feature type="compositionally biased region" description="Basic and acidic residues" evidence="6">
    <location>
        <begin position="468"/>
        <end position="481"/>
    </location>
</feature>
<feature type="region of interest" description="Disordered" evidence="6">
    <location>
        <begin position="1254"/>
        <end position="1285"/>
    </location>
</feature>
<feature type="compositionally biased region" description="Basic and acidic residues" evidence="6">
    <location>
        <begin position="1"/>
        <end position="13"/>
    </location>
</feature>
<accession>A0A7R9A5B9</accession>
<comment type="subcellular location">
    <subcellularLocation>
        <location evidence="2">Cytoplasm</location>
    </subcellularLocation>
    <subcellularLocation>
        <location evidence="1">Nucleus</location>
    </subcellularLocation>
</comment>
<dbReference type="SMART" id="SM00670">
    <property type="entry name" value="PINc"/>
    <property type="match status" value="1"/>
</dbReference>
<keyword evidence="9" id="KW-1185">Reference proteome</keyword>
<gene>
    <name evidence="8" type="ORF">DSTB1V02_LOCUS8624</name>
</gene>
<dbReference type="Pfam" id="PF10374">
    <property type="entry name" value="EST1"/>
    <property type="match status" value="1"/>
</dbReference>
<feature type="region of interest" description="Disordered" evidence="6">
    <location>
        <begin position="937"/>
        <end position="958"/>
    </location>
</feature>
<dbReference type="Proteomes" id="UP000677054">
    <property type="component" value="Unassembled WGS sequence"/>
</dbReference>
<protein>
    <recommendedName>
        <fullName evidence="7">PIN domain-containing protein</fullName>
    </recommendedName>
</protein>
<feature type="compositionally biased region" description="Basic and acidic residues" evidence="6">
    <location>
        <begin position="937"/>
        <end position="947"/>
    </location>
</feature>
<proteinExistence type="predicted"/>
<feature type="domain" description="PIN" evidence="7">
    <location>
        <begin position="1347"/>
        <end position="1480"/>
    </location>
</feature>
<dbReference type="EMBL" id="LR901525">
    <property type="protein sequence ID" value="CAD7248817.1"/>
    <property type="molecule type" value="Genomic_DNA"/>
</dbReference>
<sequence length="1591" mass="180583">MMKDSGKPKRPEKPIYVPPAATRKQGPREAPIPSPEDKHKKREVQIYRPPPARKSGTPEDGFQKAFMNVVEGHERQMSTEAPQHERSMQQEPILTQTFVAKRTSRGGNQSGHPNRSPQGQGLQSPGRNRDKAGDTMPASQEQKTWRQGAEHAAQRRNRRPSFEEGKNARNSDIPRENRLNTHSQDQQGSKGKKLWEPEPSSPKKSWPPPQQRNFGKSGGSHSAAIKFREESQNVSSDFKVLAQKKNDAGNDLQFHAPRKGNDINGPSPGRKKSHEVGPRSPVTKNSAISTLSKTVEELTIVGRGRGRRRISKASSRPTGAIQENGILTLSELTDLEGTSDQIRLSSGSDNEFDPGDMLESHHFKINQQRKPDPLQQLSAWPDANFDQSHSVRSLPYQHGTATSMYHHGSSSSASYTSCQPGLASSLDSLPSQSSSSLPPLQYHSKLGSDPTPGILPLKNLSMNNGETFQHKRSQDGKKKPSDSQNWLPEIHMLPQSPRSRLDWSEEAERNDPSYPPLEPAKAVMVEQSGFASSPFLQPNLMEGTVSEKFPDREPRRIPPSLIQQVTHGDAEIQFLIGTSRLLPEWERVQAIRSCPSAYNHILLQPWCSPAMNQPYPLTKEQVRLLLLYDFRIEKKAANSIADVNTAFGPDTASKSTAYDWYSRFQKGNESLEDQPRTGRPSEFDNSALQEALEANNRQTSRELADLLGVSHTTILHHLAELGKKAKHYMYKVFEKILSLDLKFCEVKNVEHTLWKMLFYQIIEWVRPQLTMGDQRPDSPLRTIVMAIIQEGEQYFTQLLNMLQQVYHVKLDEYMMPEKQALPRSGLLPLVLLSAQKFFICLGDLARYKEQLFPNTQSSSTSSHFTEAKEWYTKAMMLNAKNGRPYNQLAVISCLNRRKLDAIYYYVRSLLISNPFHSAKESLLSLFDEARIKWEAGKKEKEASHRKEEEEEEKRRRKLKKHREVWVRPDIGSKESRIPLPSEDSSPPIPPSDMNRKFVQGYMHVHAKLYLKINMGNLAESAREMLMDFDRLLAYSPLPISETRILQLLSINMFSIENNAFKGSASGMSGEGYRPLAQEQAILVALEFMAIIVRRTVMLFKENIDHEDLSILLPGIKVWIDWLLSHADIWNPPPTLTDLRVTERDVWSYLADLINILSSFPFTILLSEQKQAQDDQLVYLLEDTMMYGFLPLTVAWGEVCYIPSSADATAAATQFRHSKILMCRDFLAGLDPPLLQFDPSTHLFVSVVSALPDTEDSFAGQEGQGGTERGEEEKEEAWGSSSGDDLEEEEQLRKSLVHWSKDVAELFVQKTRLEREQRRAARKRKHLQAVLRKETSLSRQVEMEVRPHYLVPDTNCFIDHLEALLMLAASPHYVLVVPLVVVNELEGLSRGEGQVGQQASKALTSFLRNVPQSLRSKVRFLTSQGTKLTSANIATEVDVEESCNDDRILSCCLQLCKDDRQVDGVLKRDTVLLTQDRNLRVKALTCHVPVRDLLDFLRWAEVRDLTMKERKCDLSSLNDMLFVQKTRLEREQRRAARKRKHLQAVLRKETSLSRQVEMESSREDPLISGWKSKWRMEKGGLRVSSSFLLKGR</sequence>
<feature type="compositionally biased region" description="Low complexity" evidence="6">
    <location>
        <begin position="404"/>
        <end position="440"/>
    </location>
</feature>
<dbReference type="InterPro" id="IPR029060">
    <property type="entry name" value="PIN-like_dom_sf"/>
</dbReference>
<feature type="compositionally biased region" description="Basic and acidic residues" evidence="6">
    <location>
        <begin position="160"/>
        <end position="179"/>
    </location>
</feature>
<dbReference type="Gene3D" id="1.25.40.10">
    <property type="entry name" value="Tetratricopeptide repeat domain"/>
    <property type="match status" value="1"/>
</dbReference>
<evidence type="ECO:0000256" key="3">
    <source>
        <dbReference type="ARBA" id="ARBA00022490"/>
    </source>
</evidence>